<organism evidence="1 2">
    <name type="scientific">Armillaria gallica</name>
    <name type="common">Bulbous honey fungus</name>
    <name type="synonym">Armillaria bulbosa</name>
    <dbReference type="NCBI Taxonomy" id="47427"/>
    <lineage>
        <taxon>Eukaryota</taxon>
        <taxon>Fungi</taxon>
        <taxon>Dikarya</taxon>
        <taxon>Basidiomycota</taxon>
        <taxon>Agaricomycotina</taxon>
        <taxon>Agaricomycetes</taxon>
        <taxon>Agaricomycetidae</taxon>
        <taxon>Agaricales</taxon>
        <taxon>Marasmiineae</taxon>
        <taxon>Physalacriaceae</taxon>
        <taxon>Armillaria</taxon>
    </lineage>
</organism>
<accession>A0A2H3CEC7</accession>
<dbReference type="AlphaFoldDB" id="A0A2H3CEC7"/>
<evidence type="ECO:0000313" key="2">
    <source>
        <dbReference type="Proteomes" id="UP000217790"/>
    </source>
</evidence>
<reference evidence="2" key="1">
    <citation type="journal article" date="2017" name="Nat. Ecol. Evol.">
        <title>Genome expansion and lineage-specific genetic innovations in the forest pathogenic fungi Armillaria.</title>
        <authorList>
            <person name="Sipos G."/>
            <person name="Prasanna A.N."/>
            <person name="Walter M.C."/>
            <person name="O'Connor E."/>
            <person name="Balint B."/>
            <person name="Krizsan K."/>
            <person name="Kiss B."/>
            <person name="Hess J."/>
            <person name="Varga T."/>
            <person name="Slot J."/>
            <person name="Riley R."/>
            <person name="Boka B."/>
            <person name="Rigling D."/>
            <person name="Barry K."/>
            <person name="Lee J."/>
            <person name="Mihaltcheva S."/>
            <person name="LaButti K."/>
            <person name="Lipzen A."/>
            <person name="Waldron R."/>
            <person name="Moloney N.M."/>
            <person name="Sperisen C."/>
            <person name="Kredics L."/>
            <person name="Vagvoelgyi C."/>
            <person name="Patrignani A."/>
            <person name="Fitzpatrick D."/>
            <person name="Nagy I."/>
            <person name="Doyle S."/>
            <person name="Anderson J.B."/>
            <person name="Grigoriev I.V."/>
            <person name="Gueldener U."/>
            <person name="Muensterkoetter M."/>
            <person name="Nagy L.G."/>
        </authorList>
    </citation>
    <scope>NUCLEOTIDE SEQUENCE [LARGE SCALE GENOMIC DNA]</scope>
    <source>
        <strain evidence="2">Ar21-2</strain>
    </source>
</reference>
<protein>
    <submittedName>
        <fullName evidence="1">Uncharacterized protein</fullName>
    </submittedName>
</protein>
<dbReference type="EMBL" id="KZ293750">
    <property type="protein sequence ID" value="PBK80200.1"/>
    <property type="molecule type" value="Genomic_DNA"/>
</dbReference>
<sequence length="167" mass="19352">MSTIEGSSFHAILQNAGCVRSCLISQPDSHSSLSGEDERAVAGTWICETMRCASGTKCYAEEYILKSRNGFRPTRVPPLFVVRELPPPLLFDYEPRRSHSRRRRSLHADLAAKTFGLYFRRSSMEDRDPYCMRWEQVYFIFLIVQFDSSHRILVYCSEGRFGRRQTP</sequence>
<name>A0A2H3CEC7_ARMGA</name>
<dbReference type="InParanoid" id="A0A2H3CEC7"/>
<proteinExistence type="predicted"/>
<keyword evidence="2" id="KW-1185">Reference proteome</keyword>
<gene>
    <name evidence="1" type="ORF">ARMGADRAFT_81943</name>
</gene>
<evidence type="ECO:0000313" key="1">
    <source>
        <dbReference type="EMBL" id="PBK80200.1"/>
    </source>
</evidence>
<dbReference type="Proteomes" id="UP000217790">
    <property type="component" value="Unassembled WGS sequence"/>
</dbReference>